<dbReference type="STRING" id="717774.Marme_1138"/>
<evidence type="ECO:0000313" key="4">
    <source>
        <dbReference type="Proteomes" id="UP000001062"/>
    </source>
</evidence>
<evidence type="ECO:0008006" key="5">
    <source>
        <dbReference type="Google" id="ProtNLM"/>
    </source>
</evidence>
<protein>
    <recommendedName>
        <fullName evidence="5">Lipoprotein</fullName>
    </recommendedName>
</protein>
<gene>
    <name evidence="3" type="ordered locus">Marme_1138</name>
</gene>
<feature type="region of interest" description="Disordered" evidence="1">
    <location>
        <begin position="38"/>
        <end position="74"/>
    </location>
</feature>
<keyword evidence="2" id="KW-0732">Signal</keyword>
<feature type="signal peptide" evidence="2">
    <location>
        <begin position="1"/>
        <end position="19"/>
    </location>
</feature>
<dbReference type="PATRIC" id="fig|717774.3.peg.1180"/>
<evidence type="ECO:0000256" key="2">
    <source>
        <dbReference type="SAM" id="SignalP"/>
    </source>
</evidence>
<dbReference type="AlphaFoldDB" id="F2JTZ2"/>
<dbReference type="PROSITE" id="PS51257">
    <property type="entry name" value="PROKAR_LIPOPROTEIN"/>
    <property type="match status" value="1"/>
</dbReference>
<proteinExistence type="predicted"/>
<feature type="compositionally biased region" description="Polar residues" evidence="1">
    <location>
        <begin position="52"/>
        <end position="66"/>
    </location>
</feature>
<dbReference type="RefSeq" id="WP_013660318.1">
    <property type="nucleotide sequence ID" value="NC_015276.1"/>
</dbReference>
<dbReference type="HOGENOM" id="CLU_2683519_0_0_6"/>
<keyword evidence="4" id="KW-1185">Reference proteome</keyword>
<sequence precursor="true">MRISLIVFLGISLSACSFFQGNSGKVQNAYYVPVIQGDKSQSSGSQGSNSNLTPVQISDQKQTNQDPYVPVILP</sequence>
<feature type="chain" id="PRO_5003279245" description="Lipoprotein" evidence="2">
    <location>
        <begin position="20"/>
        <end position="74"/>
    </location>
</feature>
<evidence type="ECO:0000256" key="1">
    <source>
        <dbReference type="SAM" id="MobiDB-lite"/>
    </source>
</evidence>
<dbReference type="EMBL" id="CP002583">
    <property type="protein sequence ID" value="ADZ90413.1"/>
    <property type="molecule type" value="Genomic_DNA"/>
</dbReference>
<dbReference type="KEGG" id="mme:Marme_1138"/>
<dbReference type="Proteomes" id="UP000001062">
    <property type="component" value="Chromosome"/>
</dbReference>
<dbReference type="OrthoDB" id="6106966at2"/>
<reference evidence="3 4" key="1">
    <citation type="journal article" date="2012" name="Stand. Genomic Sci.">
        <title>Complete genome sequence of the melanogenic marine bacterium Marinomonas mediterranea type strain (MMB-1(T)).</title>
        <authorList>
            <person name="Lucas-Elio P."/>
            <person name="Goodwin L."/>
            <person name="Woyke T."/>
            <person name="Pitluck S."/>
            <person name="Nolan M."/>
            <person name="Kyrpides N.C."/>
            <person name="Detter J.C."/>
            <person name="Copeland A."/>
            <person name="Teshima H."/>
            <person name="Bruce D."/>
            <person name="Detter C."/>
            <person name="Tapia R."/>
            <person name="Han S."/>
            <person name="Land M.L."/>
            <person name="Ivanova N."/>
            <person name="Mikhailova N."/>
            <person name="Johnston A.W."/>
            <person name="Sanchez-Amat A."/>
        </authorList>
    </citation>
    <scope>NUCLEOTIDE SEQUENCE [LARGE SCALE GENOMIC DNA]</scope>
    <source>
        <strain evidence="4">ATCC 700492 / JCM 21426 / NBRC 103028 / MMB-1</strain>
    </source>
</reference>
<feature type="compositionally biased region" description="Low complexity" evidence="1">
    <location>
        <begin position="40"/>
        <end position="51"/>
    </location>
</feature>
<accession>F2JTZ2</accession>
<name>F2JTZ2_MARM1</name>
<evidence type="ECO:0000313" key="3">
    <source>
        <dbReference type="EMBL" id="ADZ90413.1"/>
    </source>
</evidence>
<organism evidence="3 4">
    <name type="scientific">Marinomonas mediterranea (strain ATCC 700492 / JCM 21426 / NBRC 103028 / MMB-1)</name>
    <dbReference type="NCBI Taxonomy" id="717774"/>
    <lineage>
        <taxon>Bacteria</taxon>
        <taxon>Pseudomonadati</taxon>
        <taxon>Pseudomonadota</taxon>
        <taxon>Gammaproteobacteria</taxon>
        <taxon>Oceanospirillales</taxon>
        <taxon>Oceanospirillaceae</taxon>
        <taxon>Marinomonas</taxon>
    </lineage>
</organism>